<dbReference type="PATRIC" id="fig|1679170.3.peg.3169"/>
<dbReference type="AlphaFoldDB" id="A0A0K9GUY5"/>
<keyword evidence="1" id="KW-0812">Transmembrane</keyword>
<keyword evidence="1" id="KW-1133">Transmembrane helix</keyword>
<feature type="transmembrane region" description="Helical" evidence="1">
    <location>
        <begin position="13"/>
        <end position="34"/>
    </location>
</feature>
<comment type="caution">
    <text evidence="2">The sequence shown here is derived from an EMBL/GenBank/DDBJ whole genome shotgun (WGS) entry which is preliminary data.</text>
</comment>
<feature type="transmembrane region" description="Helical" evidence="1">
    <location>
        <begin position="40"/>
        <end position="57"/>
    </location>
</feature>
<keyword evidence="3" id="KW-1185">Reference proteome</keyword>
<proteinExistence type="predicted"/>
<dbReference type="OrthoDB" id="2924197at2"/>
<dbReference type="Proteomes" id="UP000037146">
    <property type="component" value="Unassembled WGS sequence"/>
</dbReference>
<dbReference type="RefSeq" id="WP_049681811.1">
    <property type="nucleotide sequence ID" value="NZ_LFZW01000001.1"/>
</dbReference>
<reference evidence="3" key="1">
    <citation type="submission" date="2015-07" db="EMBL/GenBank/DDBJ databases">
        <title>Genome sequencing project for genomic taxonomy and phylogenomics of Bacillus-like bacteria.</title>
        <authorList>
            <person name="Liu B."/>
            <person name="Wang J."/>
            <person name="Zhu Y."/>
            <person name="Liu G."/>
            <person name="Chen Q."/>
            <person name="Chen Z."/>
            <person name="Lan J."/>
            <person name="Che J."/>
            <person name="Ge C."/>
            <person name="Shi H."/>
            <person name="Pan Z."/>
            <person name="Liu X."/>
        </authorList>
    </citation>
    <scope>NUCLEOTIDE SEQUENCE [LARGE SCALE GENOMIC DNA]</scope>
    <source>
        <strain evidence="3">FJAT-27997</strain>
    </source>
</reference>
<evidence type="ECO:0000313" key="3">
    <source>
        <dbReference type="Proteomes" id="UP000037146"/>
    </source>
</evidence>
<protein>
    <submittedName>
        <fullName evidence="2">Uncharacterized protein</fullName>
    </submittedName>
</protein>
<keyword evidence="1" id="KW-0472">Membrane</keyword>
<gene>
    <name evidence="2" type="ORF">AC625_13895</name>
</gene>
<evidence type="ECO:0000256" key="1">
    <source>
        <dbReference type="SAM" id="Phobius"/>
    </source>
</evidence>
<organism evidence="2 3">
    <name type="scientific">Peribacillus loiseleuriae</name>
    <dbReference type="NCBI Taxonomy" id="1679170"/>
    <lineage>
        <taxon>Bacteria</taxon>
        <taxon>Bacillati</taxon>
        <taxon>Bacillota</taxon>
        <taxon>Bacilli</taxon>
        <taxon>Bacillales</taxon>
        <taxon>Bacillaceae</taxon>
        <taxon>Peribacillus</taxon>
    </lineage>
</organism>
<accession>A0A0K9GUY5</accession>
<evidence type="ECO:0000313" key="2">
    <source>
        <dbReference type="EMBL" id="KMY50456.1"/>
    </source>
</evidence>
<dbReference type="EMBL" id="LFZW01000001">
    <property type="protein sequence ID" value="KMY50456.1"/>
    <property type="molecule type" value="Genomic_DNA"/>
</dbReference>
<sequence>MDIQRYYEKSAKISYYAAMISLLIAILFLVFHFVGGMAGNIIWLTLPFIILSLNYYIRFRLYEKHMKDTPVNVQSQRTQLLDSEHLLITFLPAPTLRMQFFNKDGAVVGEIRDQDMSWYKWLLPNAVSMFMPKRYGLYDCFGNQLAEFQTGAGLWSNMIVRDHEGNKIGRYKENGKRAFVKTTGMISKPDGTDWIPIKIGGLSSFQLDEMNGKKLASFQTGWMPREWGKLFKNPNMPILTFHEKTDLEVKLVTFGFLSAIFHHVSN</sequence>
<name>A0A0K9GUY5_9BACI</name>